<evidence type="ECO:0000313" key="2">
    <source>
        <dbReference type="Proteomes" id="UP000326565"/>
    </source>
</evidence>
<dbReference type="EMBL" id="ML732207">
    <property type="protein sequence ID" value="KAB8074608.1"/>
    <property type="molecule type" value="Genomic_DNA"/>
</dbReference>
<reference evidence="1 2" key="1">
    <citation type="submission" date="2019-04" db="EMBL/GenBank/DDBJ databases">
        <title>Friends and foes A comparative genomics study of 23 Aspergillus species from section Flavi.</title>
        <authorList>
            <consortium name="DOE Joint Genome Institute"/>
            <person name="Kjaerbolling I."/>
            <person name="Vesth T."/>
            <person name="Frisvad J.C."/>
            <person name="Nybo J.L."/>
            <person name="Theobald S."/>
            <person name="Kildgaard S."/>
            <person name="Isbrandt T."/>
            <person name="Kuo A."/>
            <person name="Sato A."/>
            <person name="Lyhne E.K."/>
            <person name="Kogle M.E."/>
            <person name="Wiebenga A."/>
            <person name="Kun R.S."/>
            <person name="Lubbers R.J."/>
            <person name="Makela M.R."/>
            <person name="Barry K."/>
            <person name="Chovatia M."/>
            <person name="Clum A."/>
            <person name="Daum C."/>
            <person name="Haridas S."/>
            <person name="He G."/>
            <person name="LaButti K."/>
            <person name="Lipzen A."/>
            <person name="Mondo S."/>
            <person name="Riley R."/>
            <person name="Salamov A."/>
            <person name="Simmons B.A."/>
            <person name="Magnuson J.K."/>
            <person name="Henrissat B."/>
            <person name="Mortensen U.H."/>
            <person name="Larsen T.O."/>
            <person name="Devries R.P."/>
            <person name="Grigoriev I.V."/>
            <person name="Machida M."/>
            <person name="Baker S.E."/>
            <person name="Andersen M.R."/>
        </authorList>
    </citation>
    <scope>NUCLEOTIDE SEQUENCE [LARGE SCALE GENOMIC DNA]</scope>
    <source>
        <strain evidence="1 2">CBS 151.66</strain>
    </source>
</reference>
<evidence type="ECO:0000313" key="1">
    <source>
        <dbReference type="EMBL" id="KAB8074608.1"/>
    </source>
</evidence>
<proteinExistence type="predicted"/>
<sequence>MYCQVHDTDIERGIVVVKIMSIQSNEGGPENLLAQKKLELSEYAEGAQQSIRAVVKAVRRTLSSLGLTLYNQSNAFAPISKALSMRLAAFLFLMLNSSAVDFPFSYSEP</sequence>
<dbReference type="Proteomes" id="UP000326565">
    <property type="component" value="Unassembled WGS sequence"/>
</dbReference>
<dbReference type="OrthoDB" id="5406275at2759"/>
<keyword evidence="2" id="KW-1185">Reference proteome</keyword>
<name>A0A5N5X1E7_9EURO</name>
<gene>
    <name evidence="1" type="ORF">BDV29DRAFT_119523</name>
</gene>
<protein>
    <submittedName>
        <fullName evidence="1">Uncharacterized protein</fullName>
    </submittedName>
</protein>
<accession>A0A5N5X1E7</accession>
<organism evidence="1 2">
    <name type="scientific">Aspergillus leporis</name>
    <dbReference type="NCBI Taxonomy" id="41062"/>
    <lineage>
        <taxon>Eukaryota</taxon>
        <taxon>Fungi</taxon>
        <taxon>Dikarya</taxon>
        <taxon>Ascomycota</taxon>
        <taxon>Pezizomycotina</taxon>
        <taxon>Eurotiomycetes</taxon>
        <taxon>Eurotiomycetidae</taxon>
        <taxon>Eurotiales</taxon>
        <taxon>Aspergillaceae</taxon>
        <taxon>Aspergillus</taxon>
        <taxon>Aspergillus subgen. Circumdati</taxon>
    </lineage>
</organism>
<dbReference type="AlphaFoldDB" id="A0A5N5X1E7"/>